<dbReference type="Pfam" id="PF02810">
    <property type="entry name" value="SEC-C"/>
    <property type="match status" value="1"/>
</dbReference>
<dbReference type="RefSeq" id="WP_107584624.1">
    <property type="nucleotide sequence ID" value="NZ_PZJJ01000009.1"/>
</dbReference>
<sequence length="320" mass="37083">MAALKRNDPCPCGSGKKYKKCCLQKLNAKSRFDQKDYRDFNELLPKIFDYSKKFDDNIKPVYENRSSSFASMKPEDAKAFSQLMFHWMLFNWKDEEKQTVLEQFIKEHQTAYSNSFQKFLENWTSLEPRFFYVVHADKEYLSLKDMWKDTTQTIQKTPVSEAIEAGRYVTGYLYPTPDGLSLGSDALELPADMAEAFLEECRTAGIQKQKHFTKRFDSALQLLYLLVKYGKETPADYRKILQTLQLESRRSFTAASAALREYLAAENPRVTKPEAFAAILEYWAGKHLPHETPVSQKAVADKYGISSSTLSSRYKQFMNR</sequence>
<organism evidence="1 2">
    <name type="scientific">Alkalicoccus saliphilus</name>
    <dbReference type="NCBI Taxonomy" id="200989"/>
    <lineage>
        <taxon>Bacteria</taxon>
        <taxon>Bacillati</taxon>
        <taxon>Bacillota</taxon>
        <taxon>Bacilli</taxon>
        <taxon>Bacillales</taxon>
        <taxon>Bacillaceae</taxon>
        <taxon>Alkalicoccus</taxon>
    </lineage>
</organism>
<reference evidence="1 2" key="1">
    <citation type="submission" date="2018-03" db="EMBL/GenBank/DDBJ databases">
        <title>Alkalicoccus saliphilus sp. nov., isolated from a mineral pool.</title>
        <authorList>
            <person name="Zhao B."/>
        </authorList>
    </citation>
    <scope>NUCLEOTIDE SEQUENCE [LARGE SCALE GENOMIC DNA]</scope>
    <source>
        <strain evidence="1 2">6AG</strain>
    </source>
</reference>
<evidence type="ECO:0000313" key="1">
    <source>
        <dbReference type="EMBL" id="PTL39237.1"/>
    </source>
</evidence>
<dbReference type="OrthoDB" id="6399948at2"/>
<evidence type="ECO:0008006" key="3">
    <source>
        <dbReference type="Google" id="ProtNLM"/>
    </source>
</evidence>
<dbReference type="EMBL" id="PZJJ01000009">
    <property type="protein sequence ID" value="PTL39237.1"/>
    <property type="molecule type" value="Genomic_DNA"/>
</dbReference>
<dbReference type="AlphaFoldDB" id="A0A2T4U751"/>
<dbReference type="Gene3D" id="3.10.450.50">
    <property type="match status" value="1"/>
</dbReference>
<name>A0A2T4U751_9BACI</name>
<comment type="caution">
    <text evidence="1">The sequence shown here is derived from an EMBL/GenBank/DDBJ whole genome shotgun (WGS) entry which is preliminary data.</text>
</comment>
<accession>A0A2T4U751</accession>
<dbReference type="Proteomes" id="UP000240509">
    <property type="component" value="Unassembled WGS sequence"/>
</dbReference>
<gene>
    <name evidence="1" type="ORF">C6Y45_07550</name>
</gene>
<dbReference type="SUPFAM" id="SSF103642">
    <property type="entry name" value="Sec-C motif"/>
    <property type="match status" value="1"/>
</dbReference>
<proteinExistence type="predicted"/>
<dbReference type="InterPro" id="IPR004027">
    <property type="entry name" value="SEC_C_motif"/>
</dbReference>
<protein>
    <recommendedName>
        <fullName evidence="3">HTH psq-type domain-containing protein</fullName>
    </recommendedName>
</protein>
<evidence type="ECO:0000313" key="2">
    <source>
        <dbReference type="Proteomes" id="UP000240509"/>
    </source>
</evidence>
<keyword evidence="2" id="KW-1185">Reference proteome</keyword>